<dbReference type="Gene3D" id="3.40.50.2300">
    <property type="match status" value="1"/>
</dbReference>
<dbReference type="Pfam" id="PF00072">
    <property type="entry name" value="Response_reg"/>
    <property type="match status" value="1"/>
</dbReference>
<evidence type="ECO:0000313" key="9">
    <source>
        <dbReference type="Proteomes" id="UP001165685"/>
    </source>
</evidence>
<keyword evidence="3" id="KW-0238">DNA-binding</keyword>
<dbReference type="InterPro" id="IPR011006">
    <property type="entry name" value="CheY-like_superfamily"/>
</dbReference>
<keyword evidence="4" id="KW-0804">Transcription</keyword>
<gene>
    <name evidence="8" type="ORF">O4U47_30025</name>
</gene>
<dbReference type="EMBL" id="JAQFWP010000104">
    <property type="protein sequence ID" value="MDA2808782.1"/>
    <property type="molecule type" value="Genomic_DNA"/>
</dbReference>
<keyword evidence="1 5" id="KW-0597">Phosphoprotein</keyword>
<dbReference type="CDD" id="cd06170">
    <property type="entry name" value="LuxR_C_like"/>
    <property type="match status" value="1"/>
</dbReference>
<evidence type="ECO:0000256" key="4">
    <source>
        <dbReference type="ARBA" id="ARBA00023163"/>
    </source>
</evidence>
<dbReference type="Proteomes" id="UP001165685">
    <property type="component" value="Unassembled WGS sequence"/>
</dbReference>
<feature type="domain" description="HTH luxR-type" evidence="6">
    <location>
        <begin position="166"/>
        <end position="231"/>
    </location>
</feature>
<dbReference type="Pfam" id="PF00196">
    <property type="entry name" value="GerE"/>
    <property type="match status" value="1"/>
</dbReference>
<dbReference type="InterPro" id="IPR001789">
    <property type="entry name" value="Sig_transdc_resp-reg_receiver"/>
</dbReference>
<dbReference type="PROSITE" id="PS00622">
    <property type="entry name" value="HTH_LUXR_1"/>
    <property type="match status" value="1"/>
</dbReference>
<dbReference type="PANTHER" id="PTHR43214:SF24">
    <property type="entry name" value="TRANSCRIPTIONAL REGULATORY PROTEIN NARL-RELATED"/>
    <property type="match status" value="1"/>
</dbReference>
<dbReference type="PRINTS" id="PR00038">
    <property type="entry name" value="HTHLUXR"/>
</dbReference>
<keyword evidence="9" id="KW-1185">Reference proteome</keyword>
<reference evidence="8" key="1">
    <citation type="submission" date="2023-01" db="EMBL/GenBank/DDBJ databases">
        <title>Draft genome sequence of Nocardiopsis sp. LSu2-4 isolated from halophytes.</title>
        <authorList>
            <person name="Duangmal K."/>
            <person name="Chantavorakit T."/>
        </authorList>
    </citation>
    <scope>NUCLEOTIDE SEQUENCE</scope>
    <source>
        <strain evidence="8">LSu2-4</strain>
    </source>
</reference>
<dbReference type="SMART" id="SM00421">
    <property type="entry name" value="HTH_LUXR"/>
    <property type="match status" value="1"/>
</dbReference>
<accession>A0ABT4TXC5</accession>
<feature type="domain" description="Response regulatory" evidence="7">
    <location>
        <begin position="17"/>
        <end position="133"/>
    </location>
</feature>
<protein>
    <submittedName>
        <fullName evidence="8">Response regulator transcription factor</fullName>
    </submittedName>
</protein>
<comment type="caution">
    <text evidence="8">The sequence shown here is derived from an EMBL/GenBank/DDBJ whole genome shotgun (WGS) entry which is preliminary data.</text>
</comment>
<dbReference type="SUPFAM" id="SSF46894">
    <property type="entry name" value="C-terminal effector domain of the bipartite response regulators"/>
    <property type="match status" value="1"/>
</dbReference>
<evidence type="ECO:0000259" key="6">
    <source>
        <dbReference type="PROSITE" id="PS50043"/>
    </source>
</evidence>
<evidence type="ECO:0000313" key="8">
    <source>
        <dbReference type="EMBL" id="MDA2808782.1"/>
    </source>
</evidence>
<dbReference type="InterPro" id="IPR058245">
    <property type="entry name" value="NreC/VraR/RcsB-like_REC"/>
</dbReference>
<dbReference type="SMART" id="SM00448">
    <property type="entry name" value="REC"/>
    <property type="match status" value="1"/>
</dbReference>
<evidence type="ECO:0000256" key="3">
    <source>
        <dbReference type="ARBA" id="ARBA00023125"/>
    </source>
</evidence>
<dbReference type="InterPro" id="IPR039420">
    <property type="entry name" value="WalR-like"/>
</dbReference>
<dbReference type="RefSeq" id="WP_270681370.1">
    <property type="nucleotide sequence ID" value="NZ_JAQFWP010000104.1"/>
</dbReference>
<proteinExistence type="predicted"/>
<dbReference type="PROSITE" id="PS50110">
    <property type="entry name" value="RESPONSE_REGULATORY"/>
    <property type="match status" value="1"/>
</dbReference>
<name>A0ABT4TXC5_9ACTN</name>
<dbReference type="SUPFAM" id="SSF52172">
    <property type="entry name" value="CheY-like"/>
    <property type="match status" value="1"/>
</dbReference>
<evidence type="ECO:0000256" key="1">
    <source>
        <dbReference type="ARBA" id="ARBA00022553"/>
    </source>
</evidence>
<dbReference type="PANTHER" id="PTHR43214">
    <property type="entry name" value="TWO-COMPONENT RESPONSE REGULATOR"/>
    <property type="match status" value="1"/>
</dbReference>
<evidence type="ECO:0000259" key="7">
    <source>
        <dbReference type="PROSITE" id="PS50110"/>
    </source>
</evidence>
<dbReference type="InterPro" id="IPR016032">
    <property type="entry name" value="Sig_transdc_resp-reg_C-effctor"/>
</dbReference>
<evidence type="ECO:0000256" key="5">
    <source>
        <dbReference type="PROSITE-ProRule" id="PRU00169"/>
    </source>
</evidence>
<evidence type="ECO:0000256" key="2">
    <source>
        <dbReference type="ARBA" id="ARBA00023015"/>
    </source>
</evidence>
<dbReference type="InterPro" id="IPR000792">
    <property type="entry name" value="Tscrpt_reg_LuxR_C"/>
</dbReference>
<dbReference type="PROSITE" id="PS50043">
    <property type="entry name" value="HTH_LUXR_2"/>
    <property type="match status" value="1"/>
</dbReference>
<keyword evidence="2" id="KW-0805">Transcription regulation</keyword>
<organism evidence="8 9">
    <name type="scientific">Nocardiopsis suaedae</name>
    <dbReference type="NCBI Taxonomy" id="3018444"/>
    <lineage>
        <taxon>Bacteria</taxon>
        <taxon>Bacillati</taxon>
        <taxon>Actinomycetota</taxon>
        <taxon>Actinomycetes</taxon>
        <taxon>Streptosporangiales</taxon>
        <taxon>Nocardiopsidaceae</taxon>
        <taxon>Nocardiopsis</taxon>
    </lineage>
</organism>
<feature type="modified residue" description="4-aspartylphosphate" evidence="5">
    <location>
        <position position="68"/>
    </location>
</feature>
<sequence length="248" mass="25143">MGRSTAEGTGEAGTAIRVVLADDERMVRAGLCAILGADPGIEVVGEASDGAEAVALVREHRPDVALLDVQMPGTDGLEAAEAIMAEQPGTAVVILTTFSEDAYIARALSCGAGGFVLKTGDPRELLAGLRAVVDGGAYLSPEVARRVITELGSTGTGGRMSRGAAARERTARLSDREREVLAHLGEGLSNEEIAGRLGIVPGTVKVHVGALLSRLGVRNRVQAAILAYEAGLVSGVASPGGGASPAAE</sequence>
<dbReference type="CDD" id="cd17535">
    <property type="entry name" value="REC_NarL-like"/>
    <property type="match status" value="1"/>
</dbReference>